<dbReference type="InterPro" id="IPR013780">
    <property type="entry name" value="Glyco_hydro_b"/>
</dbReference>
<dbReference type="Proteomes" id="UP000799766">
    <property type="component" value="Unassembled WGS sequence"/>
</dbReference>
<accession>A0A6A6PDD4</accession>
<dbReference type="InterPro" id="IPR015237">
    <property type="entry name" value="Alpha-amylase_C_pro"/>
</dbReference>
<dbReference type="AlphaFoldDB" id="A0A6A6PDD4"/>
<evidence type="ECO:0000313" key="8">
    <source>
        <dbReference type="EMBL" id="KAF2461988.1"/>
    </source>
</evidence>
<evidence type="ECO:0000256" key="1">
    <source>
        <dbReference type="ARBA" id="ARBA00001913"/>
    </source>
</evidence>
<dbReference type="Pfam" id="PF00128">
    <property type="entry name" value="Alpha-amylase"/>
    <property type="match status" value="1"/>
</dbReference>
<reference evidence="8" key="1">
    <citation type="journal article" date="2020" name="Stud. Mycol.">
        <title>101 Dothideomycetes genomes: a test case for predicting lifestyles and emergence of pathogens.</title>
        <authorList>
            <person name="Haridas S."/>
            <person name="Albert R."/>
            <person name="Binder M."/>
            <person name="Bloem J."/>
            <person name="Labutti K."/>
            <person name="Salamov A."/>
            <person name="Andreopoulos B."/>
            <person name="Baker S."/>
            <person name="Barry K."/>
            <person name="Bills G."/>
            <person name="Bluhm B."/>
            <person name="Cannon C."/>
            <person name="Castanera R."/>
            <person name="Culley D."/>
            <person name="Daum C."/>
            <person name="Ezra D."/>
            <person name="Gonzalez J."/>
            <person name="Henrissat B."/>
            <person name="Kuo A."/>
            <person name="Liang C."/>
            <person name="Lipzen A."/>
            <person name="Lutzoni F."/>
            <person name="Magnuson J."/>
            <person name="Mondo S."/>
            <person name="Nolan M."/>
            <person name="Ohm R."/>
            <person name="Pangilinan J."/>
            <person name="Park H.-J."/>
            <person name="Ramirez L."/>
            <person name="Alfaro M."/>
            <person name="Sun H."/>
            <person name="Tritt A."/>
            <person name="Yoshinaga Y."/>
            <person name="Zwiers L.-H."/>
            <person name="Turgeon B."/>
            <person name="Goodwin S."/>
            <person name="Spatafora J."/>
            <person name="Crous P."/>
            <person name="Grigoriev I."/>
        </authorList>
    </citation>
    <scope>NUCLEOTIDE SEQUENCE</scope>
    <source>
        <strain evidence="8">ATCC 16933</strain>
    </source>
</reference>
<dbReference type="InterPro" id="IPR013776">
    <property type="entry name" value="A-amylase_thermo"/>
</dbReference>
<evidence type="ECO:0000259" key="7">
    <source>
        <dbReference type="SMART" id="SM00642"/>
    </source>
</evidence>
<dbReference type="Gene3D" id="2.40.30.140">
    <property type="match status" value="1"/>
</dbReference>
<name>A0A6A6PDD4_9PEZI</name>
<evidence type="ECO:0000256" key="6">
    <source>
        <dbReference type="ARBA" id="ARBA00023295"/>
    </source>
</evidence>
<dbReference type="Gene3D" id="3.20.20.80">
    <property type="entry name" value="Glycosidases"/>
    <property type="match status" value="1"/>
</dbReference>
<dbReference type="GO" id="GO:0005509">
    <property type="term" value="F:calcium ion binding"/>
    <property type="evidence" value="ECO:0007669"/>
    <property type="project" value="InterPro"/>
</dbReference>
<evidence type="ECO:0000256" key="2">
    <source>
        <dbReference type="ARBA" id="ARBA00008061"/>
    </source>
</evidence>
<comment type="cofactor">
    <cofactor evidence="1">
        <name>Ca(2+)</name>
        <dbReference type="ChEBI" id="CHEBI:29108"/>
    </cofactor>
</comment>
<evidence type="ECO:0000313" key="9">
    <source>
        <dbReference type="Proteomes" id="UP000799766"/>
    </source>
</evidence>
<evidence type="ECO:0000256" key="3">
    <source>
        <dbReference type="ARBA" id="ARBA00022723"/>
    </source>
</evidence>
<dbReference type="SMART" id="SM00642">
    <property type="entry name" value="Aamy"/>
    <property type="match status" value="1"/>
</dbReference>
<protein>
    <submittedName>
        <fullName evidence="8">Alpha--amylase-like protein</fullName>
    </submittedName>
</protein>
<gene>
    <name evidence="8" type="ORF">BDY21DRAFT_330221</name>
</gene>
<keyword evidence="5" id="KW-0119">Carbohydrate metabolism</keyword>
<keyword evidence="6" id="KW-0326">Glycosidase</keyword>
<keyword evidence="3" id="KW-0479">Metal-binding</keyword>
<sequence length="554" mass="63217">MSDSTRRPSFRDLRQYLSSRFFSPNASSASLAKQNERLPTPRNSTLFQAFEWNVPPDGRHWSRLRDALPALARLGTDNIWLPPGCKASNVVGNGYDIYDLYDLGEFEQKWTRRTKWGTKEELLELGMRAEELGVRLMWDAVLNHKAGADHTEKCRAVEVDENDRTKVVSKPREIEAWLQFDFYGRGDTYSKLKHHCYHFNGTDYDNSTGHKAIYRLEGKSWSNAVDRTKGNDDFLMFANLDYSNVEVVEDVRAWGAWILDQVPALKGFRLDAVQHFSGFFTRDWVDHVRNNCGNDVFVVGEFWDGDTKKLLRWLDMVQYKISLFDVALLNNFSHISTSEDADLRKILDATLVQARPKNAVTVVMNHDTQPGQTMDTKVLNFFKPLAYAFILLRRDGYPCVFYGDLYGTRGKHAETPSCGGKLPDLILARTLYAYGEQQDYFDNRNCVGWVRQGTWDRPFGLAVVISNFLQTAALGVKRMYVGVSHAGEVWTDMLGWSKGEVAIDNKGWGKFTCASASVGVWVNKEAAGRELFPVDFDTDIYREASPVKQQPHLL</sequence>
<organism evidence="8 9">
    <name type="scientific">Lineolata rhizophorae</name>
    <dbReference type="NCBI Taxonomy" id="578093"/>
    <lineage>
        <taxon>Eukaryota</taxon>
        <taxon>Fungi</taxon>
        <taxon>Dikarya</taxon>
        <taxon>Ascomycota</taxon>
        <taxon>Pezizomycotina</taxon>
        <taxon>Dothideomycetes</taxon>
        <taxon>Dothideomycetes incertae sedis</taxon>
        <taxon>Lineolatales</taxon>
        <taxon>Lineolataceae</taxon>
        <taxon>Lineolata</taxon>
    </lineage>
</organism>
<dbReference type="Gene3D" id="2.60.40.1180">
    <property type="entry name" value="Golgi alpha-mannosidase II"/>
    <property type="match status" value="1"/>
</dbReference>
<dbReference type="CDD" id="cd11318">
    <property type="entry name" value="AmyAc_bac_fung_AmyA"/>
    <property type="match status" value="1"/>
</dbReference>
<dbReference type="EMBL" id="MU001670">
    <property type="protein sequence ID" value="KAF2461988.1"/>
    <property type="molecule type" value="Genomic_DNA"/>
</dbReference>
<dbReference type="InterPro" id="IPR006047">
    <property type="entry name" value="GH13_cat_dom"/>
</dbReference>
<evidence type="ECO:0000256" key="4">
    <source>
        <dbReference type="ARBA" id="ARBA00022801"/>
    </source>
</evidence>
<dbReference type="PANTHER" id="PTHR43447">
    <property type="entry name" value="ALPHA-AMYLASE"/>
    <property type="match status" value="1"/>
</dbReference>
<dbReference type="SUPFAM" id="SSF51011">
    <property type="entry name" value="Glycosyl hydrolase domain"/>
    <property type="match status" value="1"/>
</dbReference>
<dbReference type="Pfam" id="PF09154">
    <property type="entry name" value="Alpha-amy_C_pro"/>
    <property type="match status" value="1"/>
</dbReference>
<dbReference type="NCBIfam" id="NF006968">
    <property type="entry name" value="PRK09441.1-1"/>
    <property type="match status" value="1"/>
</dbReference>
<evidence type="ECO:0000256" key="5">
    <source>
        <dbReference type="ARBA" id="ARBA00023277"/>
    </source>
</evidence>
<dbReference type="NCBIfam" id="NF006969">
    <property type="entry name" value="PRK09441.1-2"/>
    <property type="match status" value="1"/>
</dbReference>
<dbReference type="InterPro" id="IPR017853">
    <property type="entry name" value="GH"/>
</dbReference>
<dbReference type="GO" id="GO:0004553">
    <property type="term" value="F:hydrolase activity, hydrolyzing O-glycosyl compounds"/>
    <property type="evidence" value="ECO:0007669"/>
    <property type="project" value="InterPro"/>
</dbReference>
<dbReference type="GO" id="GO:0005975">
    <property type="term" value="P:carbohydrate metabolic process"/>
    <property type="evidence" value="ECO:0007669"/>
    <property type="project" value="InterPro"/>
</dbReference>
<dbReference type="SUPFAM" id="SSF51445">
    <property type="entry name" value="(Trans)glycosidases"/>
    <property type="match status" value="1"/>
</dbReference>
<comment type="similarity">
    <text evidence="2">Belongs to the glycosyl hydrolase 13 family.</text>
</comment>
<dbReference type="OrthoDB" id="550577at2759"/>
<keyword evidence="9" id="KW-1185">Reference proteome</keyword>
<keyword evidence="4" id="KW-0378">Hydrolase</keyword>
<feature type="domain" description="Glycosyl hydrolase family 13 catalytic" evidence="7">
    <location>
        <begin position="44"/>
        <end position="429"/>
    </location>
</feature>
<proteinExistence type="inferred from homology"/>
<dbReference type="PIRSF" id="PIRSF001021">
    <property type="entry name" value="Alph-amls_thrmst"/>
    <property type="match status" value="1"/>
</dbReference>